<sequence length="759" mass="88227">MLFIFQYMDSVHFQSPKSVTVVFIHQESLDNQGYVADEIKKFFQINTLSDYVLVLLPDYFKAEQQAWFTSDKENTFKRLPGKSAEYFEDHYFVYTYDQSSKKKSVLKPIIMNHDGFFKKMFRHGSTEIFIKNGGLVESSVDHHFVFPSKKHCSKFIRTGNVLGNSSEVFFIAYQLMPYFLDRQTVYCDTSSINVLPFAVYEFQRRFKIEYQFPNVHSFISYEVFESRKTPFGSNDLILISSSTSGNIIDRMLKQRLAVKEQMLLIYYLGSLERYLEHENNIMCNLSQDGKNFITGIEPFETYPNEEACQLCKNNSYPISIEGDVFLTVKPKLKKLLLTATAKHVPKFLNDFLKQYRVNKSADPNKAIIRAYYKETTDDPDANYETYIDTSKIYDTGCFKAKLNRLINKHVPANTKYLIHLPDESSKRLAEIIKSSASWKDEPDTLKLDSELARSLVNKEGCAVIVASCIVTGKNLLHVSRMMRAFDQLSLVYFIGVLGTNNIDYLDTLKKNLTKGKDNSHERQFISVETIYCALDKYNTNWAREKVFLEEKVLPEMDDQGPLYTFFKQRLEVLRDNKESVGLAETIFLRTHQDEVLYLRKSFAFWDFDYHENEIFQSEVFFTINSIINHLENKEITSDESLQQSNYVRTLLSTENFQRFNDGIIQASLLRSSKPEYLAYDLDNDSSKQMSTLIESQIEKHESEHSEALMEFLLAIGMKTLRLSRIDTSIVLEKAKKCPNLLISEFANIIVKELMKEHLL</sequence>
<dbReference type="AlphaFoldDB" id="A0A4U1G660"/>
<dbReference type="Proteomes" id="UP000309594">
    <property type="component" value="Unassembled WGS sequence"/>
</dbReference>
<proteinExistence type="predicted"/>
<organism evidence="1 2">
    <name type="scientific">Pedobacter hiemivivus</name>
    <dbReference type="NCBI Taxonomy" id="2530454"/>
    <lineage>
        <taxon>Bacteria</taxon>
        <taxon>Pseudomonadati</taxon>
        <taxon>Bacteroidota</taxon>
        <taxon>Sphingobacteriia</taxon>
        <taxon>Sphingobacteriales</taxon>
        <taxon>Sphingobacteriaceae</taxon>
        <taxon>Pedobacter</taxon>
    </lineage>
</organism>
<dbReference type="RefSeq" id="WP_136881048.1">
    <property type="nucleotide sequence ID" value="NZ_SWDX01000006.1"/>
</dbReference>
<comment type="caution">
    <text evidence="1">The sequence shown here is derived from an EMBL/GenBank/DDBJ whole genome shotgun (WGS) entry which is preliminary data.</text>
</comment>
<evidence type="ECO:0000313" key="2">
    <source>
        <dbReference type="Proteomes" id="UP000309594"/>
    </source>
</evidence>
<gene>
    <name evidence="1" type="ORF">FBD94_16725</name>
</gene>
<dbReference type="EMBL" id="SWDX01000006">
    <property type="protein sequence ID" value="TKC59175.1"/>
    <property type="molecule type" value="Genomic_DNA"/>
</dbReference>
<reference evidence="1 2" key="1">
    <citation type="submission" date="2019-04" db="EMBL/GenBank/DDBJ databases">
        <title>Pedobacter sp. RP-1-16 sp. nov., isolated from Arctic soil.</title>
        <authorList>
            <person name="Dahal R.H."/>
            <person name="Kim D.-U."/>
        </authorList>
    </citation>
    <scope>NUCLEOTIDE SEQUENCE [LARGE SCALE GENOMIC DNA]</scope>
    <source>
        <strain evidence="1 2">RP-1-16</strain>
    </source>
</reference>
<accession>A0A4U1G660</accession>
<evidence type="ECO:0000313" key="1">
    <source>
        <dbReference type="EMBL" id="TKC59175.1"/>
    </source>
</evidence>
<protein>
    <submittedName>
        <fullName evidence="1">Uncharacterized protein</fullName>
    </submittedName>
</protein>
<name>A0A4U1G660_9SPHI</name>